<dbReference type="Gene3D" id="2.60.40.1670">
    <property type="entry name" value="beta-sandwich domain of Sec23/24"/>
    <property type="match status" value="1"/>
</dbReference>
<dbReference type="PANTHER" id="PTHR13803:SF39">
    <property type="entry name" value="SECRETORY 24AB, ISOFORM A"/>
    <property type="match status" value="1"/>
</dbReference>
<reference evidence="2 3" key="1">
    <citation type="submission" date="2015-07" db="EMBL/GenBank/DDBJ databases">
        <title>The genome of Pseudoloma neurophilia, a relevant intracellular parasite of the zebrafish.</title>
        <authorList>
            <person name="Ndikumana S."/>
            <person name="Pelin A."/>
            <person name="Sanders J."/>
            <person name="Corradi N."/>
        </authorList>
    </citation>
    <scope>NUCLEOTIDE SEQUENCE [LARGE SCALE GENOMIC DNA]</scope>
    <source>
        <strain evidence="2 3">MK1</strain>
    </source>
</reference>
<keyword evidence="3" id="KW-1185">Reference proteome</keyword>
<dbReference type="InterPro" id="IPR029006">
    <property type="entry name" value="ADF-H/Gelsolin-like_dom_sf"/>
</dbReference>
<dbReference type="InterPro" id="IPR050550">
    <property type="entry name" value="SEC23_SEC24_subfamily"/>
</dbReference>
<name>A0A0R0LVK4_9MICR</name>
<dbReference type="InterPro" id="IPR036465">
    <property type="entry name" value="vWFA_dom_sf"/>
</dbReference>
<evidence type="ECO:0000259" key="1">
    <source>
        <dbReference type="Pfam" id="PF04811"/>
    </source>
</evidence>
<dbReference type="SUPFAM" id="SSF82754">
    <property type="entry name" value="C-terminal, gelsolin-like domain of Sec23/24"/>
    <property type="match status" value="1"/>
</dbReference>
<gene>
    <name evidence="2" type="ORF">M153_9080003860</name>
</gene>
<protein>
    <submittedName>
        <fullName evidence="2">Vesicle coat complex COPII, subunit SEC24/subunit SFB2</fullName>
    </submittedName>
</protein>
<dbReference type="GO" id="GO:0000149">
    <property type="term" value="F:SNARE binding"/>
    <property type="evidence" value="ECO:0007669"/>
    <property type="project" value="TreeGrafter"/>
</dbReference>
<dbReference type="SUPFAM" id="SSF81995">
    <property type="entry name" value="beta-sandwich domain of Sec23/24"/>
    <property type="match status" value="1"/>
</dbReference>
<dbReference type="Gene3D" id="3.40.20.10">
    <property type="entry name" value="Severin"/>
    <property type="match status" value="1"/>
</dbReference>
<proteinExistence type="predicted"/>
<dbReference type="Proteomes" id="UP000051530">
    <property type="component" value="Unassembled WGS sequence"/>
</dbReference>
<sequence>IRNFIHNNLPHLIETDGRTLEKKENHYIFLIQNDNKKYEIVESILEMLLSKNIQKTIDLKFSMIFFDSQCHILTKTGFITINDYSELPLFDYNLCFFSRKDLFSDTTDEKLASYLKSANALVEEDLNLINHINNVMNFLKISYHVDLLGVLSVVKRLLGKEGGSTLCFLSDAPNSGIGNLQEIESKEKDTLKIKDPQYTKMAEKLSINHISVTLFLIPTKHIDVRTLAVLARVTGGSVHYITNRTCNIQKDDIENNTSRAFLVNEQLKDSLLPILRTHLNPDCQNVSFMRNALIKLRINKNVTYDSFYGTFHLRSDNIIGMAIANSQESFSVAYNLINEGKEEKNLNKIINICQYLQQIRDYPVEKELDLSNLSINQLKDNDKQKILQYDQMTNLFYGCFTDFCIYQLSMIYTNIEGNRMIRVSNWALPIANSFDRIAIDRFITKFSIPISENKNEQENSKIVNVERILRDPVPFSCLFLHKQLNEMVFDIQNGEKTIKAEIKQLLGKEPLKGVKRHNTFNLQNRSHLQPVHQTASSNVDSLLELLVSPLIREKISLDYRSYYLHLCLHKNQTLERVIHPYLYEIVNTDDNYEQESNPWQIPLPLSVESLSLTGVYFLDCGTNVFLFVAQEAGLPGLGQIFKEIVLNQENYFKSDKNITTDFEKRLNIILSDFEKRLNILLSDFEKRLNILLSDIKKRNSTVHVNFYMIDDTITEEDLGGQDEWRKLFFSYFWRDNREQMLQQILDENKK</sequence>
<dbReference type="VEuPathDB" id="MicrosporidiaDB:M153_9080003860"/>
<dbReference type="GO" id="GO:0090110">
    <property type="term" value="P:COPII-coated vesicle cargo loading"/>
    <property type="evidence" value="ECO:0007669"/>
    <property type="project" value="TreeGrafter"/>
</dbReference>
<accession>A0A0R0LVK4</accession>
<feature type="non-terminal residue" evidence="2">
    <location>
        <position position="1"/>
    </location>
</feature>
<dbReference type="Pfam" id="PF04811">
    <property type="entry name" value="Sec23_trunk"/>
    <property type="match status" value="1"/>
</dbReference>
<dbReference type="AlphaFoldDB" id="A0A0R0LVK4"/>
<dbReference type="GO" id="GO:0006886">
    <property type="term" value="P:intracellular protein transport"/>
    <property type="evidence" value="ECO:0007669"/>
    <property type="project" value="InterPro"/>
</dbReference>
<comment type="caution">
    <text evidence="2">The sequence shown here is derived from an EMBL/GenBank/DDBJ whole genome shotgun (WGS) entry which is preliminary data.</text>
</comment>
<dbReference type="OrthoDB" id="49016at2759"/>
<dbReference type="Gene3D" id="3.40.50.410">
    <property type="entry name" value="von Willebrand factor, type A domain"/>
    <property type="match status" value="1"/>
</dbReference>
<dbReference type="GO" id="GO:0070971">
    <property type="term" value="C:endoplasmic reticulum exit site"/>
    <property type="evidence" value="ECO:0007669"/>
    <property type="project" value="TreeGrafter"/>
</dbReference>
<evidence type="ECO:0000313" key="2">
    <source>
        <dbReference type="EMBL" id="KRH93405.1"/>
    </source>
</evidence>
<dbReference type="SUPFAM" id="SSF53300">
    <property type="entry name" value="vWA-like"/>
    <property type="match status" value="1"/>
</dbReference>
<dbReference type="Gene3D" id="1.20.120.730">
    <property type="entry name" value="Sec23/Sec24 helical domain"/>
    <property type="match status" value="1"/>
</dbReference>
<dbReference type="InterPro" id="IPR006896">
    <property type="entry name" value="Sec23/24_trunk_dom"/>
</dbReference>
<dbReference type="PANTHER" id="PTHR13803">
    <property type="entry name" value="SEC24-RELATED PROTEIN"/>
    <property type="match status" value="1"/>
</dbReference>
<evidence type="ECO:0000313" key="3">
    <source>
        <dbReference type="Proteomes" id="UP000051530"/>
    </source>
</evidence>
<dbReference type="GO" id="GO:0030127">
    <property type="term" value="C:COPII vesicle coat"/>
    <property type="evidence" value="ECO:0007669"/>
    <property type="project" value="InterPro"/>
</dbReference>
<organism evidence="2 3">
    <name type="scientific">Pseudoloma neurophilia</name>
    <dbReference type="NCBI Taxonomy" id="146866"/>
    <lineage>
        <taxon>Eukaryota</taxon>
        <taxon>Fungi</taxon>
        <taxon>Fungi incertae sedis</taxon>
        <taxon>Microsporidia</taxon>
        <taxon>Pseudoloma</taxon>
    </lineage>
</organism>
<feature type="domain" description="Sec23/Sec24 trunk" evidence="1">
    <location>
        <begin position="143"/>
        <end position="253"/>
    </location>
</feature>
<dbReference type="GO" id="GO:0008270">
    <property type="term" value="F:zinc ion binding"/>
    <property type="evidence" value="ECO:0007669"/>
    <property type="project" value="TreeGrafter"/>
</dbReference>
<dbReference type="InterPro" id="IPR036180">
    <property type="entry name" value="Gelsolin-like_dom_sf"/>
</dbReference>
<dbReference type="EMBL" id="LGUB01000349">
    <property type="protein sequence ID" value="KRH93405.1"/>
    <property type="molecule type" value="Genomic_DNA"/>
</dbReference>